<dbReference type="InterPro" id="IPR051969">
    <property type="entry name" value="Zinc-finger_DNA-bd_regulators"/>
</dbReference>
<protein>
    <submittedName>
        <fullName evidence="10">ZEP1 protein</fullName>
    </submittedName>
</protein>
<keyword evidence="3" id="KW-0677">Repeat</keyword>
<feature type="compositionally biased region" description="Polar residues" evidence="9">
    <location>
        <begin position="193"/>
        <end position="203"/>
    </location>
</feature>
<evidence type="ECO:0000256" key="3">
    <source>
        <dbReference type="ARBA" id="ARBA00022737"/>
    </source>
</evidence>
<evidence type="ECO:0000256" key="7">
    <source>
        <dbReference type="ARBA" id="ARBA00023163"/>
    </source>
</evidence>
<feature type="region of interest" description="Disordered" evidence="9">
    <location>
        <begin position="175"/>
        <end position="216"/>
    </location>
</feature>
<comment type="subcellular location">
    <subcellularLocation>
        <location evidence="1">Nucleus</location>
    </subcellularLocation>
</comment>
<dbReference type="PANTHER" id="PTHR45944:SF3">
    <property type="entry name" value="ZINC FINGER PROTEIN 40"/>
    <property type="match status" value="1"/>
</dbReference>
<feature type="non-terminal residue" evidence="10">
    <location>
        <position position="1"/>
    </location>
</feature>
<dbReference type="GO" id="GO:0000981">
    <property type="term" value="F:DNA-binding transcription factor activity, RNA polymerase II-specific"/>
    <property type="evidence" value="ECO:0007669"/>
    <property type="project" value="TreeGrafter"/>
</dbReference>
<evidence type="ECO:0000313" key="10">
    <source>
        <dbReference type="EMBL" id="NWZ83716.1"/>
    </source>
</evidence>
<proteinExistence type="predicted"/>
<feature type="region of interest" description="Disordered" evidence="9">
    <location>
        <begin position="1"/>
        <end position="83"/>
    </location>
</feature>
<evidence type="ECO:0000256" key="2">
    <source>
        <dbReference type="ARBA" id="ARBA00022723"/>
    </source>
</evidence>
<keyword evidence="5" id="KW-0862">Zinc</keyword>
<sequence length="428" mass="44290">EKQRFGYDRSGYDVEESDGGDEDENDNEDDDEDSQAESVLSTTPSVTASPQHHPSRHSLQDAASTDDDIRLPECFTEAHTDSMDGLPKALLTKMTVLSTVQSVSRTSRSPAESTHQEAHEDKAQERGVDPCGADAALTDIAPASPGRQMSVDYPDPDTALGHSLVSTAALTKVGVSKTRERSMPSISSPSSPADQSVLTTAPSPYTEIPEEKPAAEPRAPQTHLFSHLPLHSQRQAKAPYGMVPVGGIQVVPAGLATYSTFVPIQAGPVQLTIPAVSVIHRTTSALGETGGTAAGTATNPVGVAEVNSMVPCIPIGQVSMPGIQGLSTPNLQPLPPLGMETVNILGLANTNIAPQMRPPGITLNAVGLQVLTAGAAPQSTPSPQGHLPGLQILNIALPTLIPSVSPASAEGHGASEAPTAGSKASEVQ</sequence>
<dbReference type="AlphaFoldDB" id="A0A7K7QUU0"/>
<accession>A0A7K7QUU0</accession>
<gene>
    <name evidence="10" type="primary">Hivep1</name>
    <name evidence="10" type="ORF">POEATR_R14789</name>
</gene>
<dbReference type="PANTHER" id="PTHR45944">
    <property type="entry name" value="SCHNURRI, ISOFORM F"/>
    <property type="match status" value="1"/>
</dbReference>
<evidence type="ECO:0000256" key="4">
    <source>
        <dbReference type="ARBA" id="ARBA00022771"/>
    </source>
</evidence>
<feature type="non-terminal residue" evidence="10">
    <location>
        <position position="428"/>
    </location>
</feature>
<evidence type="ECO:0000313" key="11">
    <source>
        <dbReference type="Proteomes" id="UP000540071"/>
    </source>
</evidence>
<evidence type="ECO:0000256" key="9">
    <source>
        <dbReference type="SAM" id="MobiDB-lite"/>
    </source>
</evidence>
<dbReference type="GO" id="GO:0005634">
    <property type="term" value="C:nucleus"/>
    <property type="evidence" value="ECO:0007669"/>
    <property type="project" value="UniProtKB-SubCell"/>
</dbReference>
<feature type="compositionally biased region" description="Polar residues" evidence="9">
    <location>
        <begin position="36"/>
        <end position="52"/>
    </location>
</feature>
<keyword evidence="2" id="KW-0479">Metal-binding</keyword>
<dbReference type="Proteomes" id="UP000540071">
    <property type="component" value="Unassembled WGS sequence"/>
</dbReference>
<evidence type="ECO:0000256" key="5">
    <source>
        <dbReference type="ARBA" id="ARBA00022833"/>
    </source>
</evidence>
<evidence type="ECO:0000256" key="6">
    <source>
        <dbReference type="ARBA" id="ARBA00023015"/>
    </source>
</evidence>
<feature type="compositionally biased region" description="Acidic residues" evidence="9">
    <location>
        <begin position="13"/>
        <end position="35"/>
    </location>
</feature>
<feature type="region of interest" description="Disordered" evidence="9">
    <location>
        <begin position="405"/>
        <end position="428"/>
    </location>
</feature>
<keyword evidence="11" id="KW-1185">Reference proteome</keyword>
<keyword evidence="8" id="KW-0539">Nucleus</keyword>
<organism evidence="10 11">
    <name type="scientific">Poecile atricapillus</name>
    <name type="common">Black-capped chickadee</name>
    <name type="synonym">Parus atricapillus</name>
    <dbReference type="NCBI Taxonomy" id="48891"/>
    <lineage>
        <taxon>Eukaryota</taxon>
        <taxon>Metazoa</taxon>
        <taxon>Chordata</taxon>
        <taxon>Craniata</taxon>
        <taxon>Vertebrata</taxon>
        <taxon>Euteleostomi</taxon>
        <taxon>Archelosauria</taxon>
        <taxon>Archosauria</taxon>
        <taxon>Dinosauria</taxon>
        <taxon>Saurischia</taxon>
        <taxon>Theropoda</taxon>
        <taxon>Coelurosauria</taxon>
        <taxon>Aves</taxon>
        <taxon>Neognathae</taxon>
        <taxon>Neoaves</taxon>
        <taxon>Telluraves</taxon>
        <taxon>Australaves</taxon>
        <taxon>Passeriformes</taxon>
        <taxon>Paridae</taxon>
        <taxon>Poecile</taxon>
    </lineage>
</organism>
<evidence type="ECO:0000256" key="1">
    <source>
        <dbReference type="ARBA" id="ARBA00004123"/>
    </source>
</evidence>
<feature type="compositionally biased region" description="Low complexity" evidence="9">
    <location>
        <begin position="183"/>
        <end position="192"/>
    </location>
</feature>
<name>A0A7K7QUU0_POEAT</name>
<dbReference type="GO" id="GO:0000978">
    <property type="term" value="F:RNA polymerase II cis-regulatory region sequence-specific DNA binding"/>
    <property type="evidence" value="ECO:0007669"/>
    <property type="project" value="TreeGrafter"/>
</dbReference>
<comment type="caution">
    <text evidence="10">The sequence shown here is derived from an EMBL/GenBank/DDBJ whole genome shotgun (WGS) entry which is preliminary data.</text>
</comment>
<feature type="compositionally biased region" description="Basic and acidic residues" evidence="9">
    <location>
        <begin position="67"/>
        <end position="82"/>
    </location>
</feature>
<feature type="compositionally biased region" description="Basic and acidic residues" evidence="9">
    <location>
        <begin position="1"/>
        <end position="12"/>
    </location>
</feature>
<dbReference type="EMBL" id="VZSS01000066">
    <property type="protein sequence ID" value="NWZ83716.1"/>
    <property type="molecule type" value="Genomic_DNA"/>
</dbReference>
<evidence type="ECO:0000256" key="8">
    <source>
        <dbReference type="ARBA" id="ARBA00023242"/>
    </source>
</evidence>
<feature type="compositionally biased region" description="Basic and acidic residues" evidence="9">
    <location>
        <begin position="114"/>
        <end position="128"/>
    </location>
</feature>
<feature type="region of interest" description="Disordered" evidence="9">
    <location>
        <begin position="100"/>
        <end position="130"/>
    </location>
</feature>
<keyword evidence="7" id="KW-0804">Transcription</keyword>
<dbReference type="GO" id="GO:0008270">
    <property type="term" value="F:zinc ion binding"/>
    <property type="evidence" value="ECO:0007669"/>
    <property type="project" value="UniProtKB-KW"/>
</dbReference>
<feature type="compositionally biased region" description="Low complexity" evidence="9">
    <location>
        <begin position="100"/>
        <end position="109"/>
    </location>
</feature>
<reference evidence="10 11" key="1">
    <citation type="submission" date="2019-09" db="EMBL/GenBank/DDBJ databases">
        <title>Bird 10,000 Genomes (B10K) Project - Family phase.</title>
        <authorList>
            <person name="Zhang G."/>
        </authorList>
    </citation>
    <scope>NUCLEOTIDE SEQUENCE [LARGE SCALE GENOMIC DNA]</scope>
    <source>
        <strain evidence="10">OUT-0023</strain>
        <tissue evidence="10">Blood</tissue>
    </source>
</reference>
<keyword evidence="4" id="KW-0863">Zinc-finger</keyword>
<keyword evidence="6" id="KW-0805">Transcription regulation</keyword>